<keyword evidence="10 12" id="KW-0040">ANK repeat</keyword>
<reference evidence="13 14" key="1">
    <citation type="submission" date="2021-06" db="EMBL/GenBank/DDBJ databases">
        <title>Caerostris darwini draft genome.</title>
        <authorList>
            <person name="Kono N."/>
            <person name="Arakawa K."/>
        </authorList>
    </citation>
    <scope>NUCLEOTIDE SEQUENCE [LARGE SCALE GENOMIC DNA]</scope>
</reference>
<dbReference type="GO" id="GO:0006887">
    <property type="term" value="P:exocytosis"/>
    <property type="evidence" value="ECO:0007669"/>
    <property type="project" value="UniProtKB-KW"/>
</dbReference>
<proteinExistence type="predicted"/>
<dbReference type="GO" id="GO:0005576">
    <property type="term" value="C:extracellular region"/>
    <property type="evidence" value="ECO:0007669"/>
    <property type="project" value="UniProtKB-SubCell"/>
</dbReference>
<comment type="subcellular location">
    <subcellularLocation>
        <location evidence="2">Secreted</location>
    </subcellularLocation>
    <subcellularLocation>
        <location evidence="1">Target cell membrane</location>
    </subcellularLocation>
</comment>
<evidence type="ECO:0000256" key="7">
    <source>
        <dbReference type="ARBA" id="ARBA00022699"/>
    </source>
</evidence>
<evidence type="ECO:0000256" key="4">
    <source>
        <dbReference type="ARBA" id="ARBA00022525"/>
    </source>
</evidence>
<keyword evidence="7" id="KW-0528">Neurotoxin</keyword>
<evidence type="ECO:0000256" key="3">
    <source>
        <dbReference type="ARBA" id="ARBA00022483"/>
    </source>
</evidence>
<keyword evidence="14" id="KW-1185">Reference proteome</keyword>
<dbReference type="GO" id="GO:0044218">
    <property type="term" value="C:other organism cell membrane"/>
    <property type="evidence" value="ECO:0007669"/>
    <property type="project" value="UniProtKB-KW"/>
</dbReference>
<sequence>MSVKTVLHTLTQSKENKLRDIQEFLKIGSNPNKRNIDGNTPLHLAVDTHRHNRSIIEELIKAKANVNLTNNDGNTPLHLDKKGIIEELIQSQSVLVDNKGIIEELIKAKANVSLANNDGNTPLHLAVLSDLDNKGIIEELIKAKANVSLANNDGNTPLHLAVLSDLDNKGIIEQLINAKANLNAANKNGNTPLHLAVRLNNKGIIEELIKAKANVSLANNNGNTPLHLAVLLDNMGIIEELIKAKANVSVANNNGNTPLHLAVLSDLDNKGIIEELIKAKANVSLANNDGNTPLHLAVLSDLDKKGIIKELIKANANVNLANNDGNTPLHLTVIRRKHNIVAPLIQAGANVNHRDEKGNSALHYAVDNCIALKRLNRSHICPPSHKHSGINFIKYLLRKGADINSLNNNKESSLMWAARRNDVDALHMLLKYKAKVVRNKKKVDKTFSKTALHFALGHSQPNLKLVYKLMKRGSTKSSSDILFYSVLQHIMSQQYDNPSSRLTNVKTLIKAKILRFRSLRFISKNGNGMLSLELCSYAEACYAEICTLRENYLASYMSFYDFAMKHVKQTLFYFNPIFSRIIFDVLLSDYFPIYNDFILYNFDAFSLREQLSKVEVYLYIPEDEKKIILPKVAVWRLSVYLSRVDIFHLAKAYTREVPIK</sequence>
<feature type="repeat" description="ANK" evidence="12">
    <location>
        <begin position="153"/>
        <end position="187"/>
    </location>
</feature>
<dbReference type="PANTHER" id="PTHR24173:SF74">
    <property type="entry name" value="ANKYRIN REPEAT DOMAIN-CONTAINING PROTEIN 16"/>
    <property type="match status" value="1"/>
</dbReference>
<keyword evidence="5" id="KW-1052">Target cell membrane</keyword>
<evidence type="ECO:0000256" key="2">
    <source>
        <dbReference type="ARBA" id="ARBA00004613"/>
    </source>
</evidence>
<dbReference type="SUPFAM" id="SSF48403">
    <property type="entry name" value="Ankyrin repeat"/>
    <property type="match status" value="2"/>
</dbReference>
<protein>
    <recommendedName>
        <fullName evidence="15">Ankyrin repeat protein</fullName>
    </recommendedName>
</protein>
<dbReference type="Proteomes" id="UP001054837">
    <property type="component" value="Unassembled WGS sequence"/>
</dbReference>
<feature type="repeat" description="ANK" evidence="12">
    <location>
        <begin position="289"/>
        <end position="323"/>
    </location>
</feature>
<dbReference type="Pfam" id="PF00023">
    <property type="entry name" value="Ank"/>
    <property type="match status" value="2"/>
</dbReference>
<dbReference type="GO" id="GO:0090729">
    <property type="term" value="F:toxin activity"/>
    <property type="evidence" value="ECO:0007669"/>
    <property type="project" value="UniProtKB-KW"/>
</dbReference>
<keyword evidence="6" id="KW-0800">Toxin</keyword>
<dbReference type="PROSITE" id="PS50088">
    <property type="entry name" value="ANK_REPEAT"/>
    <property type="match status" value="8"/>
</dbReference>
<gene>
    <name evidence="13" type="ORF">CDAR_256601</name>
</gene>
<keyword evidence="11" id="KW-0472">Membrane</keyword>
<feature type="repeat" description="ANK" evidence="12">
    <location>
        <begin position="324"/>
        <end position="356"/>
    </location>
</feature>
<feature type="repeat" description="ANK" evidence="12">
    <location>
        <begin position="37"/>
        <end position="71"/>
    </location>
</feature>
<dbReference type="SMART" id="SM00248">
    <property type="entry name" value="ANK"/>
    <property type="match status" value="12"/>
</dbReference>
<feature type="repeat" description="ANK" evidence="12">
    <location>
        <begin position="118"/>
        <end position="152"/>
    </location>
</feature>
<feature type="repeat" description="ANK" evidence="12">
    <location>
        <begin position="254"/>
        <end position="288"/>
    </location>
</feature>
<dbReference type="Gene3D" id="1.25.40.20">
    <property type="entry name" value="Ankyrin repeat-containing domain"/>
    <property type="match status" value="7"/>
</dbReference>
<evidence type="ECO:0000256" key="6">
    <source>
        <dbReference type="ARBA" id="ARBA00022656"/>
    </source>
</evidence>
<dbReference type="InterPro" id="IPR002110">
    <property type="entry name" value="Ankyrin_rpt"/>
</dbReference>
<evidence type="ECO:0000256" key="10">
    <source>
        <dbReference type="ARBA" id="ARBA00023043"/>
    </source>
</evidence>
<keyword evidence="3" id="KW-0268">Exocytosis</keyword>
<dbReference type="GO" id="GO:0044231">
    <property type="term" value="C:host cell presynaptic membrane"/>
    <property type="evidence" value="ECO:0007669"/>
    <property type="project" value="UniProtKB-KW"/>
</dbReference>
<evidence type="ECO:0000256" key="12">
    <source>
        <dbReference type="PROSITE-ProRule" id="PRU00023"/>
    </source>
</evidence>
<evidence type="ECO:0000256" key="5">
    <source>
        <dbReference type="ARBA" id="ARBA00022537"/>
    </source>
</evidence>
<dbReference type="Pfam" id="PF12796">
    <property type="entry name" value="Ank_2"/>
    <property type="match status" value="4"/>
</dbReference>
<dbReference type="InterPro" id="IPR036770">
    <property type="entry name" value="Ankyrin_rpt-contain_sf"/>
</dbReference>
<accession>A0AAV4U8P1</accession>
<keyword evidence="9" id="KW-0638">Presynaptic neurotoxin</keyword>
<evidence type="ECO:0000256" key="1">
    <source>
        <dbReference type="ARBA" id="ARBA00004175"/>
    </source>
</evidence>
<name>A0AAV4U8P1_9ARAC</name>
<evidence type="ECO:0000256" key="9">
    <source>
        <dbReference type="ARBA" id="ARBA00023028"/>
    </source>
</evidence>
<keyword evidence="11" id="KW-1053">Target membrane</keyword>
<comment type="caution">
    <text evidence="13">The sequence shown here is derived from an EMBL/GenBank/DDBJ whole genome shotgun (WGS) entry which is preliminary data.</text>
</comment>
<evidence type="ECO:0000256" key="8">
    <source>
        <dbReference type="ARBA" id="ARBA00022737"/>
    </source>
</evidence>
<evidence type="ECO:0000256" key="11">
    <source>
        <dbReference type="ARBA" id="ARBA00023298"/>
    </source>
</evidence>
<organism evidence="13 14">
    <name type="scientific">Caerostris darwini</name>
    <dbReference type="NCBI Taxonomy" id="1538125"/>
    <lineage>
        <taxon>Eukaryota</taxon>
        <taxon>Metazoa</taxon>
        <taxon>Ecdysozoa</taxon>
        <taxon>Arthropoda</taxon>
        <taxon>Chelicerata</taxon>
        <taxon>Arachnida</taxon>
        <taxon>Araneae</taxon>
        <taxon>Araneomorphae</taxon>
        <taxon>Entelegynae</taxon>
        <taxon>Araneoidea</taxon>
        <taxon>Araneidae</taxon>
        <taxon>Caerostris</taxon>
    </lineage>
</organism>
<evidence type="ECO:0008006" key="15">
    <source>
        <dbReference type="Google" id="ProtNLM"/>
    </source>
</evidence>
<feature type="repeat" description="ANK" evidence="12">
    <location>
        <begin position="221"/>
        <end position="253"/>
    </location>
</feature>
<dbReference type="AlphaFoldDB" id="A0AAV4U8P1"/>
<feature type="repeat" description="ANK" evidence="12">
    <location>
        <begin position="188"/>
        <end position="220"/>
    </location>
</feature>
<evidence type="ECO:0000313" key="13">
    <source>
        <dbReference type="EMBL" id="GIY54123.1"/>
    </source>
</evidence>
<dbReference type="PRINTS" id="PR01415">
    <property type="entry name" value="ANKYRIN"/>
</dbReference>
<keyword evidence="4" id="KW-0964">Secreted</keyword>
<dbReference type="PANTHER" id="PTHR24173">
    <property type="entry name" value="ANKYRIN REPEAT CONTAINING"/>
    <property type="match status" value="1"/>
</dbReference>
<keyword evidence="8" id="KW-0677">Repeat</keyword>
<dbReference type="PROSITE" id="PS50297">
    <property type="entry name" value="ANK_REP_REGION"/>
    <property type="match status" value="8"/>
</dbReference>
<evidence type="ECO:0000313" key="14">
    <source>
        <dbReference type="Proteomes" id="UP001054837"/>
    </source>
</evidence>
<dbReference type="EMBL" id="BPLQ01010877">
    <property type="protein sequence ID" value="GIY54123.1"/>
    <property type="molecule type" value="Genomic_DNA"/>
</dbReference>